<gene>
    <name evidence="2" type="ORF">O181_037545</name>
</gene>
<organism evidence="2 3">
    <name type="scientific">Austropuccinia psidii MF-1</name>
    <dbReference type="NCBI Taxonomy" id="1389203"/>
    <lineage>
        <taxon>Eukaryota</taxon>
        <taxon>Fungi</taxon>
        <taxon>Dikarya</taxon>
        <taxon>Basidiomycota</taxon>
        <taxon>Pucciniomycotina</taxon>
        <taxon>Pucciniomycetes</taxon>
        <taxon>Pucciniales</taxon>
        <taxon>Sphaerophragmiaceae</taxon>
        <taxon>Austropuccinia</taxon>
    </lineage>
</organism>
<proteinExistence type="predicted"/>
<protein>
    <submittedName>
        <fullName evidence="2">Uncharacterized protein</fullName>
    </submittedName>
</protein>
<evidence type="ECO:0000256" key="1">
    <source>
        <dbReference type="SAM" id="MobiDB-lite"/>
    </source>
</evidence>
<dbReference type="AlphaFoldDB" id="A0A9Q3HD85"/>
<dbReference type="EMBL" id="AVOT02014402">
    <property type="protein sequence ID" value="MBW0497830.1"/>
    <property type="molecule type" value="Genomic_DNA"/>
</dbReference>
<keyword evidence="3" id="KW-1185">Reference proteome</keyword>
<reference evidence="2" key="1">
    <citation type="submission" date="2021-03" db="EMBL/GenBank/DDBJ databases">
        <title>Draft genome sequence of rust myrtle Austropuccinia psidii MF-1, a brazilian biotype.</title>
        <authorList>
            <person name="Quecine M.C."/>
            <person name="Pachon D.M.R."/>
            <person name="Bonatelli M.L."/>
            <person name="Correr F.H."/>
            <person name="Franceschini L.M."/>
            <person name="Leite T.F."/>
            <person name="Margarido G.R.A."/>
            <person name="Almeida C.A."/>
            <person name="Ferrarezi J.A."/>
            <person name="Labate C.A."/>
        </authorList>
    </citation>
    <scope>NUCLEOTIDE SEQUENCE</scope>
    <source>
        <strain evidence="2">MF-1</strain>
    </source>
</reference>
<feature type="region of interest" description="Disordered" evidence="1">
    <location>
        <begin position="71"/>
        <end position="93"/>
    </location>
</feature>
<evidence type="ECO:0000313" key="3">
    <source>
        <dbReference type="Proteomes" id="UP000765509"/>
    </source>
</evidence>
<name>A0A9Q3HD85_9BASI</name>
<dbReference type="Proteomes" id="UP000765509">
    <property type="component" value="Unassembled WGS sequence"/>
</dbReference>
<comment type="caution">
    <text evidence="2">The sequence shown here is derived from an EMBL/GenBank/DDBJ whole genome shotgun (WGS) entry which is preliminary data.</text>
</comment>
<evidence type="ECO:0000313" key="2">
    <source>
        <dbReference type="EMBL" id="MBW0497830.1"/>
    </source>
</evidence>
<feature type="region of interest" description="Disordered" evidence="1">
    <location>
        <begin position="1"/>
        <end position="26"/>
    </location>
</feature>
<accession>A0A9Q3HD85</accession>
<sequence>MEFKHQKQNPPNLPQKDSPIPCMPCEKTPWQPTPGLSGTLWLEYLFQRKQTPFPFVIFTFTSSQLRLPHLVEPSKHNEPPIPCPSQASDSQLP</sequence>